<dbReference type="Proteomes" id="UP000800200">
    <property type="component" value="Unassembled WGS sequence"/>
</dbReference>
<dbReference type="EMBL" id="ML994619">
    <property type="protein sequence ID" value="KAF2190306.1"/>
    <property type="molecule type" value="Genomic_DNA"/>
</dbReference>
<dbReference type="GO" id="GO:0003677">
    <property type="term" value="F:DNA binding"/>
    <property type="evidence" value="ECO:0007669"/>
    <property type="project" value="InterPro"/>
</dbReference>
<dbReference type="InterPro" id="IPR038279">
    <property type="entry name" value="Ndc10_dom2_sf"/>
</dbReference>
<organism evidence="1 2">
    <name type="scientific">Zopfia rhizophila CBS 207.26</name>
    <dbReference type="NCBI Taxonomy" id="1314779"/>
    <lineage>
        <taxon>Eukaryota</taxon>
        <taxon>Fungi</taxon>
        <taxon>Dikarya</taxon>
        <taxon>Ascomycota</taxon>
        <taxon>Pezizomycotina</taxon>
        <taxon>Dothideomycetes</taxon>
        <taxon>Dothideomycetes incertae sedis</taxon>
        <taxon>Zopfiaceae</taxon>
        <taxon>Zopfia</taxon>
    </lineage>
</organism>
<reference evidence="1" key="1">
    <citation type="journal article" date="2020" name="Stud. Mycol.">
        <title>101 Dothideomycetes genomes: a test case for predicting lifestyles and emergence of pathogens.</title>
        <authorList>
            <person name="Haridas S."/>
            <person name="Albert R."/>
            <person name="Binder M."/>
            <person name="Bloem J."/>
            <person name="Labutti K."/>
            <person name="Salamov A."/>
            <person name="Andreopoulos B."/>
            <person name="Baker S."/>
            <person name="Barry K."/>
            <person name="Bills G."/>
            <person name="Bluhm B."/>
            <person name="Cannon C."/>
            <person name="Castanera R."/>
            <person name="Culley D."/>
            <person name="Daum C."/>
            <person name="Ezra D."/>
            <person name="Gonzalez J."/>
            <person name="Henrissat B."/>
            <person name="Kuo A."/>
            <person name="Liang C."/>
            <person name="Lipzen A."/>
            <person name="Lutzoni F."/>
            <person name="Magnuson J."/>
            <person name="Mondo S."/>
            <person name="Nolan M."/>
            <person name="Ohm R."/>
            <person name="Pangilinan J."/>
            <person name="Park H.-J."/>
            <person name="Ramirez L."/>
            <person name="Alfaro M."/>
            <person name="Sun H."/>
            <person name="Tritt A."/>
            <person name="Yoshinaga Y."/>
            <person name="Zwiers L.-H."/>
            <person name="Turgeon B."/>
            <person name="Goodwin S."/>
            <person name="Spatafora J."/>
            <person name="Crous P."/>
            <person name="Grigoriev I."/>
        </authorList>
    </citation>
    <scope>NUCLEOTIDE SEQUENCE</scope>
    <source>
        <strain evidence="1">CBS 207.26</strain>
    </source>
</reference>
<gene>
    <name evidence="1" type="ORF">K469DRAFT_682416</name>
</gene>
<dbReference type="OrthoDB" id="4325529at2759"/>
<dbReference type="Gene3D" id="1.10.443.20">
    <property type="entry name" value="Centromere DNA-binding protein complex CBF3 subunit, domain 2"/>
    <property type="match status" value="1"/>
</dbReference>
<keyword evidence="2" id="KW-1185">Reference proteome</keyword>
<proteinExistence type="predicted"/>
<name>A0A6A6EK68_9PEZI</name>
<evidence type="ECO:0000313" key="2">
    <source>
        <dbReference type="Proteomes" id="UP000800200"/>
    </source>
</evidence>
<sequence length="131" mass="14603">MRQEFPAHPIWADPIFARDDYLAFAKDVELSLLDVEEPEEVQIRKTLPAIAERLSILHQGLAQEVNDWGTETREQLNGIALRLGDLLEGRISLTLHPTCHATTAVSSMGSRRLSFKRSGDGRLGVSTRAPQ</sequence>
<evidence type="ECO:0000313" key="1">
    <source>
        <dbReference type="EMBL" id="KAF2190306.1"/>
    </source>
</evidence>
<protein>
    <submittedName>
        <fullName evidence="1">Uncharacterized protein</fullName>
    </submittedName>
</protein>
<dbReference type="AlphaFoldDB" id="A0A6A6EK68"/>
<accession>A0A6A6EK68</accession>